<feature type="signal peptide" evidence="1">
    <location>
        <begin position="1"/>
        <end position="20"/>
    </location>
</feature>
<feature type="chain" id="PRO_5047514839" description="Mab-21-like HhH/H2TH-like domain-containing protein" evidence="1">
    <location>
        <begin position="21"/>
        <end position="437"/>
    </location>
</feature>
<evidence type="ECO:0000313" key="3">
    <source>
        <dbReference type="Proteomes" id="UP001642484"/>
    </source>
</evidence>
<evidence type="ECO:0008006" key="4">
    <source>
        <dbReference type="Google" id="ProtNLM"/>
    </source>
</evidence>
<protein>
    <recommendedName>
        <fullName evidence="4">Mab-21-like HhH/H2TH-like domain-containing protein</fullName>
    </recommendedName>
</protein>
<evidence type="ECO:0000313" key="2">
    <source>
        <dbReference type="EMBL" id="CAK9095359.1"/>
    </source>
</evidence>
<organism evidence="2 3">
    <name type="scientific">Durusdinium trenchii</name>
    <dbReference type="NCBI Taxonomy" id="1381693"/>
    <lineage>
        <taxon>Eukaryota</taxon>
        <taxon>Sar</taxon>
        <taxon>Alveolata</taxon>
        <taxon>Dinophyceae</taxon>
        <taxon>Suessiales</taxon>
        <taxon>Symbiodiniaceae</taxon>
        <taxon>Durusdinium</taxon>
    </lineage>
</organism>
<comment type="caution">
    <text evidence="2">The sequence shown here is derived from an EMBL/GenBank/DDBJ whole genome shotgun (WGS) entry which is preliminary data.</text>
</comment>
<keyword evidence="3" id="KW-1185">Reference proteome</keyword>
<dbReference type="Proteomes" id="UP001642484">
    <property type="component" value="Unassembled WGS sequence"/>
</dbReference>
<evidence type="ECO:0000256" key="1">
    <source>
        <dbReference type="SAM" id="SignalP"/>
    </source>
</evidence>
<reference evidence="2 3" key="1">
    <citation type="submission" date="2024-02" db="EMBL/GenBank/DDBJ databases">
        <authorList>
            <person name="Chen Y."/>
            <person name="Shah S."/>
            <person name="Dougan E. K."/>
            <person name="Thang M."/>
            <person name="Chan C."/>
        </authorList>
    </citation>
    <scope>NUCLEOTIDE SEQUENCE [LARGE SCALE GENOMIC DNA]</scope>
</reference>
<keyword evidence="1" id="KW-0732">Signal</keyword>
<proteinExistence type="predicted"/>
<name>A0ABP0R5A8_9DINO</name>
<gene>
    <name evidence="2" type="ORF">CCMP2556_LOCUS45426</name>
</gene>
<dbReference type="EMBL" id="CAXAMN010025472">
    <property type="protein sequence ID" value="CAK9095359.1"/>
    <property type="molecule type" value="Genomic_DNA"/>
</dbReference>
<sequence>MKLLHRWMVIGLAGYEQVSLFCCCLSSQPPIFVALRLLGLQGELKVNRRFLLFCLRHELSLGVGTLDPLYRAIIWSLNVAYSGRFPSKDWEGNALSGARALRAGSPIAGGPYCLTEVRGDWKWLKEIFDMKNFWRRKQGVCFKCKANAVYGPYSYVNVEDYTSVPRLSTSEFFSVALKDYISPICMAVGWQPTMVKYCLMHTLHLGLCHHLNGGAWLTLDENGWFGNVCGVDKKMEHLTHRFHMWCSLHGIHHGQPIITKGHLHVEDFAELRLKAYSSRIMTAFLAVVLKGLYQERTEAGEASPDLALVTTATAQLANWSLCLEQAPYKLSDREAQTLFDQGMEFLRTYKLLAVHHVQLRSRRYPLKPKVHAFVEILHEMLAFKESPRANHCYGDEDFMGQMKRLVKQVHRATLELRTVLRFLLRVRNPGMKEQWPV</sequence>
<accession>A0ABP0R5A8</accession>